<dbReference type="Proteomes" id="UP001177140">
    <property type="component" value="Unassembled WGS sequence"/>
</dbReference>
<dbReference type="PANTHER" id="PTHR11157">
    <property type="entry name" value="FATTY ACID ACYL TRANSFERASE-RELATED"/>
    <property type="match status" value="1"/>
</dbReference>
<sequence>MEMYQELHYWLVDQPMISEFKWKEGETFGGSTHFLVTTVLTYLSLTAIIHFIILPTSKSTVQNPSSSSSPKSPSFLRFVSAIHSLILLNLSFVMAIGCILSTLSQMLNTRWIFCFPTDTQPSGPVFFWAYVFYLSKILEFVDTLLILLNRGNRRLTFLHVYHHAVVLVMCYVWLHTSQSLLPVALVTNALVHTLMYTYYMLCALGKRPPWKRLVTDCQIVQFMFSFGVSMVMLWFHFTGNDGCSSIWGWVFNAVFNASLLALFTDFHTKNYAKKKNSRGKRID</sequence>
<feature type="transmembrane region" description="Helical" evidence="13">
    <location>
        <begin position="180"/>
        <end position="201"/>
    </location>
</feature>
<feature type="transmembrane region" description="Helical" evidence="13">
    <location>
        <begin position="34"/>
        <end position="54"/>
    </location>
</feature>
<keyword evidence="11" id="KW-0275">Fatty acid biosynthesis</keyword>
<dbReference type="InterPro" id="IPR030457">
    <property type="entry name" value="ELO_CS"/>
</dbReference>
<dbReference type="GO" id="GO:0009922">
    <property type="term" value="F:fatty acid elongase activity"/>
    <property type="evidence" value="ECO:0007669"/>
    <property type="project" value="UniProtKB-EC"/>
</dbReference>
<gene>
    <name evidence="14" type="ORF">MKW94_003769</name>
</gene>
<keyword evidence="6 13" id="KW-0812">Transmembrane</keyword>
<feature type="transmembrane region" description="Helical" evidence="13">
    <location>
        <begin position="125"/>
        <end position="148"/>
    </location>
</feature>
<dbReference type="GO" id="GO:0019367">
    <property type="term" value="P:fatty acid elongation, saturated fatty acid"/>
    <property type="evidence" value="ECO:0007669"/>
    <property type="project" value="TreeGrafter"/>
</dbReference>
<name>A0AA41VWD0_PAPNU</name>
<dbReference type="InterPro" id="IPR002076">
    <property type="entry name" value="ELO_fam"/>
</dbReference>
<dbReference type="PROSITE" id="PS01188">
    <property type="entry name" value="ELO"/>
    <property type="match status" value="1"/>
</dbReference>
<comment type="subcellular location">
    <subcellularLocation>
        <location evidence="1">Membrane</location>
        <topology evidence="1">Multi-pass membrane protein</topology>
    </subcellularLocation>
</comment>
<evidence type="ECO:0000256" key="6">
    <source>
        <dbReference type="ARBA" id="ARBA00022692"/>
    </source>
</evidence>
<keyword evidence="4" id="KW-0444">Lipid biosynthesis</keyword>
<dbReference type="EC" id="2.3.1.199" evidence="3"/>
<evidence type="ECO:0000256" key="9">
    <source>
        <dbReference type="ARBA" id="ARBA00023098"/>
    </source>
</evidence>
<evidence type="ECO:0000256" key="1">
    <source>
        <dbReference type="ARBA" id="ARBA00004141"/>
    </source>
</evidence>
<feature type="transmembrane region" description="Helical" evidence="13">
    <location>
        <begin position="246"/>
        <end position="266"/>
    </location>
</feature>
<dbReference type="GO" id="GO:0034626">
    <property type="term" value="P:fatty acid elongation, polyunsaturated fatty acid"/>
    <property type="evidence" value="ECO:0007669"/>
    <property type="project" value="TreeGrafter"/>
</dbReference>
<dbReference type="Pfam" id="PF01151">
    <property type="entry name" value="ELO"/>
    <property type="match status" value="1"/>
</dbReference>
<protein>
    <recommendedName>
        <fullName evidence="3">very-long-chain 3-oxoacyl-CoA synthase</fullName>
        <ecNumber evidence="3">2.3.1.199</ecNumber>
    </recommendedName>
</protein>
<dbReference type="GO" id="GO:0042761">
    <property type="term" value="P:very long-chain fatty acid biosynthetic process"/>
    <property type="evidence" value="ECO:0007669"/>
    <property type="project" value="TreeGrafter"/>
</dbReference>
<organism evidence="14 15">
    <name type="scientific">Papaver nudicaule</name>
    <name type="common">Iceland poppy</name>
    <dbReference type="NCBI Taxonomy" id="74823"/>
    <lineage>
        <taxon>Eukaryota</taxon>
        <taxon>Viridiplantae</taxon>
        <taxon>Streptophyta</taxon>
        <taxon>Embryophyta</taxon>
        <taxon>Tracheophyta</taxon>
        <taxon>Spermatophyta</taxon>
        <taxon>Magnoliopsida</taxon>
        <taxon>Ranunculales</taxon>
        <taxon>Papaveraceae</taxon>
        <taxon>Papaveroideae</taxon>
        <taxon>Papaver</taxon>
    </lineage>
</organism>
<evidence type="ECO:0000256" key="2">
    <source>
        <dbReference type="ARBA" id="ARBA00007263"/>
    </source>
</evidence>
<comment type="caution">
    <text evidence="14">The sequence shown here is derived from an EMBL/GenBank/DDBJ whole genome shotgun (WGS) entry which is preliminary data.</text>
</comment>
<keyword evidence="8 13" id="KW-1133">Transmembrane helix</keyword>
<keyword evidence="9" id="KW-0443">Lipid metabolism</keyword>
<evidence type="ECO:0000256" key="10">
    <source>
        <dbReference type="ARBA" id="ARBA00023136"/>
    </source>
</evidence>
<comment type="similarity">
    <text evidence="2">Belongs to the ELO family.</text>
</comment>
<keyword evidence="5" id="KW-0808">Transferase</keyword>
<proteinExistence type="inferred from homology"/>
<dbReference type="PANTHER" id="PTHR11157:SF134">
    <property type="entry name" value="ELONGATION OF FATTY ACIDS PROTEIN 1-RELATED"/>
    <property type="match status" value="1"/>
</dbReference>
<dbReference type="GO" id="GO:0030148">
    <property type="term" value="P:sphingolipid biosynthetic process"/>
    <property type="evidence" value="ECO:0007669"/>
    <property type="project" value="TreeGrafter"/>
</dbReference>
<accession>A0AA41VWD0</accession>
<evidence type="ECO:0000256" key="12">
    <source>
        <dbReference type="ARBA" id="ARBA00047375"/>
    </source>
</evidence>
<dbReference type="AlphaFoldDB" id="A0AA41VWD0"/>
<evidence type="ECO:0000256" key="11">
    <source>
        <dbReference type="ARBA" id="ARBA00023160"/>
    </source>
</evidence>
<keyword evidence="7" id="KW-0276">Fatty acid metabolism</keyword>
<dbReference type="EMBL" id="JAJJMA010307773">
    <property type="protein sequence ID" value="MCL7048729.1"/>
    <property type="molecule type" value="Genomic_DNA"/>
</dbReference>
<evidence type="ECO:0000256" key="3">
    <source>
        <dbReference type="ARBA" id="ARBA00012307"/>
    </source>
</evidence>
<reference evidence="14" key="1">
    <citation type="submission" date="2022-03" db="EMBL/GenBank/DDBJ databases">
        <title>A functionally conserved STORR gene fusion in Papaver species that diverged 16.8 million years ago.</title>
        <authorList>
            <person name="Catania T."/>
        </authorList>
    </citation>
    <scope>NUCLEOTIDE SEQUENCE</scope>
    <source>
        <strain evidence="14">S-191538</strain>
    </source>
</reference>
<dbReference type="GO" id="GO:0005789">
    <property type="term" value="C:endoplasmic reticulum membrane"/>
    <property type="evidence" value="ECO:0007669"/>
    <property type="project" value="TreeGrafter"/>
</dbReference>
<evidence type="ECO:0000313" key="14">
    <source>
        <dbReference type="EMBL" id="MCL7048729.1"/>
    </source>
</evidence>
<keyword evidence="10 13" id="KW-0472">Membrane</keyword>
<keyword evidence="15" id="KW-1185">Reference proteome</keyword>
<dbReference type="GO" id="GO:0034625">
    <property type="term" value="P:fatty acid elongation, monounsaturated fatty acid"/>
    <property type="evidence" value="ECO:0007669"/>
    <property type="project" value="TreeGrafter"/>
</dbReference>
<feature type="transmembrane region" description="Helical" evidence="13">
    <location>
        <begin position="213"/>
        <end position="234"/>
    </location>
</feature>
<feature type="transmembrane region" description="Helical" evidence="13">
    <location>
        <begin position="155"/>
        <end position="174"/>
    </location>
</feature>
<evidence type="ECO:0000256" key="4">
    <source>
        <dbReference type="ARBA" id="ARBA00022516"/>
    </source>
</evidence>
<evidence type="ECO:0000256" key="8">
    <source>
        <dbReference type="ARBA" id="ARBA00022989"/>
    </source>
</evidence>
<feature type="transmembrane region" description="Helical" evidence="13">
    <location>
        <begin position="75"/>
        <end position="103"/>
    </location>
</feature>
<comment type="catalytic activity">
    <reaction evidence="12">
        <text>a very-long-chain acyl-CoA + malonyl-CoA + H(+) = a very-long-chain 3-oxoacyl-CoA + CO2 + CoA</text>
        <dbReference type="Rhea" id="RHEA:32727"/>
        <dbReference type="ChEBI" id="CHEBI:15378"/>
        <dbReference type="ChEBI" id="CHEBI:16526"/>
        <dbReference type="ChEBI" id="CHEBI:57287"/>
        <dbReference type="ChEBI" id="CHEBI:57384"/>
        <dbReference type="ChEBI" id="CHEBI:90725"/>
        <dbReference type="ChEBI" id="CHEBI:90736"/>
        <dbReference type="EC" id="2.3.1.199"/>
    </reaction>
</comment>
<evidence type="ECO:0000256" key="7">
    <source>
        <dbReference type="ARBA" id="ARBA00022832"/>
    </source>
</evidence>
<evidence type="ECO:0000313" key="15">
    <source>
        <dbReference type="Proteomes" id="UP001177140"/>
    </source>
</evidence>
<evidence type="ECO:0000256" key="13">
    <source>
        <dbReference type="SAM" id="Phobius"/>
    </source>
</evidence>
<evidence type="ECO:0000256" key="5">
    <source>
        <dbReference type="ARBA" id="ARBA00022679"/>
    </source>
</evidence>